<feature type="active site" evidence="4">
    <location>
        <position position="39"/>
    </location>
</feature>
<evidence type="ECO:0000256" key="1">
    <source>
        <dbReference type="ARBA" id="ARBA00022801"/>
    </source>
</evidence>
<dbReference type="CDD" id="cd16433">
    <property type="entry name" value="CheB"/>
    <property type="match status" value="1"/>
</dbReference>
<sequence>MAHPHIVVIGASAGGVEALLTLVGQLPADFPAPIFVVLHIAPHSPSQLPSILSRAGALPAVHPYDGQEFQPGHIYIAPPDHHLLLEERRVGVKKGPRENRVRPAVDALFRSAAYTHGPAVIGVVLSGLLDDGTSGLWTIQRLGGQTIVQDPADALFDAMPRNALQHVAVDAVLPAAEIGTLLTRLVRAPLPASAAPGLNPREQALLRTEVRIAAGASGYDLGVMQYGEPTPLTCPECHGTLVQLQEGTLTRYRCHTGHAYTADTLLADLTRSAEEQAYQMLRAMEETAMLLRQLGQRFGAASDPAAEAFLQQACETERRTHLIRELLWQTESLSKEKLRAEEPAARE</sequence>
<comment type="caution">
    <text evidence="6">The sequence shown here is derived from an EMBL/GenBank/DDBJ whole genome shotgun (WGS) entry which is preliminary data.</text>
</comment>
<feature type="domain" description="CheB-type methylesterase" evidence="5">
    <location>
        <begin position="1"/>
        <end position="189"/>
    </location>
</feature>
<feature type="active site" evidence="4">
    <location>
        <position position="12"/>
    </location>
</feature>
<dbReference type="InterPro" id="IPR035909">
    <property type="entry name" value="CheB_C"/>
</dbReference>
<comment type="catalytic activity">
    <reaction evidence="3">
        <text>[protein]-L-glutamate 5-O-methyl ester + H2O = L-glutamyl-[protein] + methanol + H(+)</text>
        <dbReference type="Rhea" id="RHEA:23236"/>
        <dbReference type="Rhea" id="RHEA-COMP:10208"/>
        <dbReference type="Rhea" id="RHEA-COMP:10311"/>
        <dbReference type="ChEBI" id="CHEBI:15377"/>
        <dbReference type="ChEBI" id="CHEBI:15378"/>
        <dbReference type="ChEBI" id="CHEBI:17790"/>
        <dbReference type="ChEBI" id="CHEBI:29973"/>
        <dbReference type="ChEBI" id="CHEBI:82795"/>
        <dbReference type="EC" id="3.1.1.61"/>
    </reaction>
</comment>
<dbReference type="PIRSF" id="PIRSF036461">
    <property type="entry name" value="Chmtx_methlestr"/>
    <property type="match status" value="1"/>
</dbReference>
<dbReference type="PANTHER" id="PTHR42872">
    <property type="entry name" value="PROTEIN-GLUTAMATE METHYLESTERASE/PROTEIN-GLUTAMINE GLUTAMINASE"/>
    <property type="match status" value="1"/>
</dbReference>
<evidence type="ECO:0000313" key="6">
    <source>
        <dbReference type="EMBL" id="GAA5512932.1"/>
    </source>
</evidence>
<evidence type="ECO:0000259" key="5">
    <source>
        <dbReference type="PROSITE" id="PS50122"/>
    </source>
</evidence>
<protein>
    <recommendedName>
        <fullName evidence="2">protein-glutamate methylesterase</fullName>
        <ecNumber evidence="2">3.1.1.61</ecNumber>
    </recommendedName>
</protein>
<keyword evidence="7" id="KW-1185">Reference proteome</keyword>
<name>A0ABP9W9R1_9DEIO</name>
<keyword evidence="1 4" id="KW-0378">Hydrolase</keyword>
<organism evidence="6 7">
    <name type="scientific">Deinococcus carri</name>
    <dbReference type="NCBI Taxonomy" id="1211323"/>
    <lineage>
        <taxon>Bacteria</taxon>
        <taxon>Thermotogati</taxon>
        <taxon>Deinococcota</taxon>
        <taxon>Deinococci</taxon>
        <taxon>Deinococcales</taxon>
        <taxon>Deinococcaceae</taxon>
        <taxon>Deinococcus</taxon>
    </lineage>
</organism>
<dbReference type="EC" id="3.1.1.61" evidence="2"/>
<proteinExistence type="predicted"/>
<feature type="active site" evidence="4">
    <location>
        <position position="131"/>
    </location>
</feature>
<evidence type="ECO:0000313" key="7">
    <source>
        <dbReference type="Proteomes" id="UP001401887"/>
    </source>
</evidence>
<dbReference type="Gene3D" id="3.40.50.180">
    <property type="entry name" value="Methylesterase CheB, C-terminal domain"/>
    <property type="match status" value="1"/>
</dbReference>
<dbReference type="PROSITE" id="PS50122">
    <property type="entry name" value="CHEB"/>
    <property type="match status" value="1"/>
</dbReference>
<dbReference type="PANTHER" id="PTHR42872:SF6">
    <property type="entry name" value="PROTEIN-GLUTAMATE METHYLESTERASE_PROTEIN-GLUTAMINE GLUTAMINASE"/>
    <property type="match status" value="1"/>
</dbReference>
<dbReference type="SUPFAM" id="SSF52738">
    <property type="entry name" value="Methylesterase CheB, C-terminal domain"/>
    <property type="match status" value="1"/>
</dbReference>
<evidence type="ECO:0000256" key="3">
    <source>
        <dbReference type="ARBA" id="ARBA00048267"/>
    </source>
</evidence>
<dbReference type="InterPro" id="IPR011247">
    <property type="entry name" value="Chemotax_prot-Glu_Me-esterase"/>
</dbReference>
<dbReference type="InterPro" id="IPR000673">
    <property type="entry name" value="Sig_transdc_resp-reg_Me-estase"/>
</dbReference>
<dbReference type="Pfam" id="PF01339">
    <property type="entry name" value="CheB_methylest"/>
    <property type="match status" value="1"/>
</dbReference>
<dbReference type="EMBL" id="BAABRP010000004">
    <property type="protein sequence ID" value="GAA5512932.1"/>
    <property type="molecule type" value="Genomic_DNA"/>
</dbReference>
<keyword evidence="4" id="KW-0145">Chemotaxis</keyword>
<dbReference type="RefSeq" id="WP_345463680.1">
    <property type="nucleotide sequence ID" value="NZ_BAABRP010000004.1"/>
</dbReference>
<gene>
    <name evidence="6" type="primary">cheB_3</name>
    <name evidence="6" type="ORF">Dcar01_01656</name>
</gene>
<reference evidence="6 7" key="1">
    <citation type="submission" date="2024-02" db="EMBL/GenBank/DDBJ databases">
        <title>Deinococcus carri NBRC 110142.</title>
        <authorList>
            <person name="Ichikawa N."/>
            <person name="Katano-Makiyama Y."/>
            <person name="Hidaka K."/>
        </authorList>
    </citation>
    <scope>NUCLEOTIDE SEQUENCE [LARGE SCALE GENOMIC DNA]</scope>
    <source>
        <strain evidence="6 7">NBRC 110142</strain>
    </source>
</reference>
<evidence type="ECO:0000256" key="4">
    <source>
        <dbReference type="PROSITE-ProRule" id="PRU00050"/>
    </source>
</evidence>
<evidence type="ECO:0000256" key="2">
    <source>
        <dbReference type="ARBA" id="ARBA00039140"/>
    </source>
</evidence>
<dbReference type="Proteomes" id="UP001401887">
    <property type="component" value="Unassembled WGS sequence"/>
</dbReference>
<accession>A0ABP9W9R1</accession>